<evidence type="ECO:0000313" key="1">
    <source>
        <dbReference type="EMBL" id="GBO44472.1"/>
    </source>
</evidence>
<gene>
    <name evidence="1" type="ORF">AVEN_182084_1</name>
</gene>
<feature type="non-terminal residue" evidence="1">
    <location>
        <position position="1"/>
    </location>
</feature>
<comment type="caution">
    <text evidence="1">The sequence shown here is derived from an EMBL/GenBank/DDBJ whole genome shotgun (WGS) entry which is preliminary data.</text>
</comment>
<name>A0A4Y2X954_ARAVE</name>
<evidence type="ECO:0008006" key="3">
    <source>
        <dbReference type="Google" id="ProtNLM"/>
    </source>
</evidence>
<dbReference type="Gene3D" id="3.10.10.10">
    <property type="entry name" value="HIV Type 1 Reverse Transcriptase, subunit A, domain 1"/>
    <property type="match status" value="1"/>
</dbReference>
<accession>A0A4Y2X954</accession>
<dbReference type="EMBL" id="BGPR01071210">
    <property type="protein sequence ID" value="GBO44472.1"/>
    <property type="molecule type" value="Genomic_DNA"/>
</dbReference>
<dbReference type="OrthoDB" id="6783097at2759"/>
<protein>
    <recommendedName>
        <fullName evidence="3">Reverse transcriptase domain-containing protein</fullName>
    </recommendedName>
</protein>
<organism evidence="1 2">
    <name type="scientific">Araneus ventricosus</name>
    <name type="common">Orbweaver spider</name>
    <name type="synonym">Epeira ventricosa</name>
    <dbReference type="NCBI Taxonomy" id="182803"/>
    <lineage>
        <taxon>Eukaryota</taxon>
        <taxon>Metazoa</taxon>
        <taxon>Ecdysozoa</taxon>
        <taxon>Arthropoda</taxon>
        <taxon>Chelicerata</taxon>
        <taxon>Arachnida</taxon>
        <taxon>Araneae</taxon>
        <taxon>Araneomorphae</taxon>
        <taxon>Entelegynae</taxon>
        <taxon>Araneoidea</taxon>
        <taxon>Araneidae</taxon>
        <taxon>Araneus</taxon>
    </lineage>
</organism>
<dbReference type="InterPro" id="IPR043502">
    <property type="entry name" value="DNA/RNA_pol_sf"/>
</dbReference>
<dbReference type="Proteomes" id="UP000499080">
    <property type="component" value="Unassembled WGS sequence"/>
</dbReference>
<evidence type="ECO:0000313" key="2">
    <source>
        <dbReference type="Proteomes" id="UP000499080"/>
    </source>
</evidence>
<sequence>ALLDTEVYEATRTVCADTRASQSVGGELMFNFLQKRGQKFIEIDLAVCLADGQQSTSTALKTTVPITVHGRTFRTDLIFLPHAKGDHPPVASTPYRLSPKKKELLRTEIDKLLANDVIEECESPLVPHR</sequence>
<dbReference type="GO" id="GO:0071897">
    <property type="term" value="P:DNA biosynthetic process"/>
    <property type="evidence" value="ECO:0007669"/>
    <property type="project" value="UniProtKB-ARBA"/>
</dbReference>
<proteinExistence type="predicted"/>
<keyword evidence="2" id="KW-1185">Reference proteome</keyword>
<dbReference type="SUPFAM" id="SSF56672">
    <property type="entry name" value="DNA/RNA polymerases"/>
    <property type="match status" value="1"/>
</dbReference>
<dbReference type="AlphaFoldDB" id="A0A4Y2X954"/>
<reference evidence="1 2" key="1">
    <citation type="journal article" date="2019" name="Sci. Rep.">
        <title>Orb-weaving spider Araneus ventricosus genome elucidates the spidroin gene catalogue.</title>
        <authorList>
            <person name="Kono N."/>
            <person name="Nakamura H."/>
            <person name="Ohtoshi R."/>
            <person name="Moran D.A.P."/>
            <person name="Shinohara A."/>
            <person name="Yoshida Y."/>
            <person name="Fujiwara M."/>
            <person name="Mori M."/>
            <person name="Tomita M."/>
            <person name="Arakawa K."/>
        </authorList>
    </citation>
    <scope>NUCLEOTIDE SEQUENCE [LARGE SCALE GENOMIC DNA]</scope>
</reference>